<dbReference type="KEGG" id="adu:107464926"/>
<sequence>MVAQGCTQEYGIDYEETFAHLTFVRAFFPIAAILYGLKQVLRELFDKFSTTISNLGFTCSPYENALFIRKSERGVVLLLLYVNDMIITRDNVDEVIYTDDGIYLSQAKYASDLLARIEITDSRTEYTLLEPNVRFTLMDGTVLNNPTLYQQLIEGLVYLTVTRPNIAYSVHVLSQFLSSPRTTHYAVVLRILCYIKDTLFYGHHFSAHSSLSLQAYSNADWAGDFIDRRSTTGYYLFPGDYLISWWAKKQTFTSHFSTEAEYRARADTTVELVLIRWLLKDLGAPQSPPTDIFCDNRSAIQILHNNIMDIDDEMSIDYVDDTCDIMIAIS</sequence>
<dbReference type="SUPFAM" id="SSF56672">
    <property type="entry name" value="DNA/RNA polymerases"/>
    <property type="match status" value="1"/>
</dbReference>
<organism evidence="1 2">
    <name type="scientific">Arachis duranensis</name>
    <name type="common">Wild peanut</name>
    <dbReference type="NCBI Taxonomy" id="130453"/>
    <lineage>
        <taxon>Eukaryota</taxon>
        <taxon>Viridiplantae</taxon>
        <taxon>Streptophyta</taxon>
        <taxon>Embryophyta</taxon>
        <taxon>Tracheophyta</taxon>
        <taxon>Spermatophyta</taxon>
        <taxon>Magnoliopsida</taxon>
        <taxon>eudicotyledons</taxon>
        <taxon>Gunneridae</taxon>
        <taxon>Pentapetalae</taxon>
        <taxon>rosids</taxon>
        <taxon>fabids</taxon>
        <taxon>Fabales</taxon>
        <taxon>Fabaceae</taxon>
        <taxon>Papilionoideae</taxon>
        <taxon>50 kb inversion clade</taxon>
        <taxon>dalbergioids sensu lato</taxon>
        <taxon>Dalbergieae</taxon>
        <taxon>Pterocarpus clade</taxon>
        <taxon>Arachis</taxon>
    </lineage>
</organism>
<proteinExistence type="predicted"/>
<dbReference type="Proteomes" id="UP000515211">
    <property type="component" value="Chromosome 9"/>
</dbReference>
<protein>
    <submittedName>
        <fullName evidence="2">Uncharacterized mitochondrial protein AtMg00810-like</fullName>
    </submittedName>
</protein>
<reference evidence="1" key="1">
    <citation type="journal article" date="2016" name="Nat. Genet.">
        <title>The genome sequences of Arachis duranensis and Arachis ipaensis, the diploid ancestors of cultivated peanut.</title>
        <authorList>
            <person name="Bertioli D.J."/>
            <person name="Cannon S.B."/>
            <person name="Froenicke L."/>
            <person name="Huang G."/>
            <person name="Farmer A.D."/>
            <person name="Cannon E.K."/>
            <person name="Liu X."/>
            <person name="Gao D."/>
            <person name="Clevenger J."/>
            <person name="Dash S."/>
            <person name="Ren L."/>
            <person name="Moretzsohn M.C."/>
            <person name="Shirasawa K."/>
            <person name="Huang W."/>
            <person name="Vidigal B."/>
            <person name="Abernathy B."/>
            <person name="Chu Y."/>
            <person name="Niederhuth C.E."/>
            <person name="Umale P."/>
            <person name="Araujo A.C."/>
            <person name="Kozik A."/>
            <person name="Kim K.D."/>
            <person name="Burow M.D."/>
            <person name="Varshney R.K."/>
            <person name="Wang X."/>
            <person name="Zhang X."/>
            <person name="Barkley N."/>
            <person name="Guimaraes P.M."/>
            <person name="Isobe S."/>
            <person name="Guo B."/>
            <person name="Liao B."/>
            <person name="Stalker H.T."/>
            <person name="Schmitz R.J."/>
            <person name="Scheffler B.E."/>
            <person name="Leal-Bertioli S.C."/>
            <person name="Xun X."/>
            <person name="Jackson S.A."/>
            <person name="Michelmore R."/>
            <person name="Ozias-Akins P."/>
        </authorList>
    </citation>
    <scope>NUCLEOTIDE SEQUENCE [LARGE SCALE GENOMIC DNA]</scope>
    <source>
        <strain evidence="1">cv. V14167</strain>
    </source>
</reference>
<evidence type="ECO:0000313" key="2">
    <source>
        <dbReference type="RefSeq" id="XP_015939380.1"/>
    </source>
</evidence>
<keyword evidence="1" id="KW-1185">Reference proteome</keyword>
<gene>
    <name evidence="2" type="primary">LOC107464926</name>
</gene>
<dbReference type="GeneID" id="107464926"/>
<dbReference type="AlphaFoldDB" id="A0A6P4C4V9"/>
<evidence type="ECO:0000313" key="1">
    <source>
        <dbReference type="Proteomes" id="UP000515211"/>
    </source>
</evidence>
<dbReference type="RefSeq" id="XP_015939380.1">
    <property type="nucleotide sequence ID" value="XM_016083894.1"/>
</dbReference>
<accession>A0A6P4C4V9</accession>
<dbReference type="InterPro" id="IPR043502">
    <property type="entry name" value="DNA/RNA_pol_sf"/>
</dbReference>
<reference evidence="2" key="2">
    <citation type="submission" date="2025-08" db="UniProtKB">
        <authorList>
            <consortium name="RefSeq"/>
        </authorList>
    </citation>
    <scope>IDENTIFICATION</scope>
    <source>
        <tissue evidence="2">Whole plant</tissue>
    </source>
</reference>
<dbReference type="CDD" id="cd09272">
    <property type="entry name" value="RNase_HI_RT_Ty1"/>
    <property type="match status" value="1"/>
</dbReference>
<dbReference type="PANTHER" id="PTHR11439:SF461">
    <property type="entry name" value="OS10G0432200 PROTEIN"/>
    <property type="match status" value="1"/>
</dbReference>
<dbReference type="PANTHER" id="PTHR11439">
    <property type="entry name" value="GAG-POL-RELATED RETROTRANSPOSON"/>
    <property type="match status" value="1"/>
</dbReference>
<name>A0A6P4C4V9_ARADU</name>